<feature type="transmembrane region" description="Helical" evidence="1">
    <location>
        <begin position="221"/>
        <end position="239"/>
    </location>
</feature>
<accession>A0A2S7IGA4</accession>
<gene>
    <name evidence="2" type="ORF">C5O19_22015</name>
</gene>
<sequence length="413" mass="47210">MVWIYRILLFVLLFGVSALSHGGNTLSPFLDKLTNVVALIGIPALVVCYLHYPTFFKVMAWPMLLGVVLLVLESKYLYGTWMYSYFVIKRFFYSGLAMVTYYVATQARPFKLKYANWLIFSFYLINQIFLGQIFSYSLTSESRTVTAPEALYLTIPFLYYMITYLREHRLSDFFKSVLTFALIVFLLHRSVISAAGAAAFLLVVFGLFGKITEQALPLGKTFGTFLVMLGLLAPAVTLLPEAKTQAFLDNVGGILDPKEDETGSWRLEQSEFYLSKIPDRLLLGWRYEGYDRGEIMENEDFPEKGTIIHSQYIDMLYNYGAVGLFLNMLLIVGTLVVMYRRNEVFTTEQSTLFGFLISGLFFSISYQLPVYFWGFVGLAMYYALYPNESEDFESPSEPELVILSEETINSQPV</sequence>
<dbReference type="Proteomes" id="UP000239590">
    <property type="component" value="Unassembled WGS sequence"/>
</dbReference>
<dbReference type="EMBL" id="PTRA01000006">
    <property type="protein sequence ID" value="PQA54428.1"/>
    <property type="molecule type" value="Genomic_DNA"/>
</dbReference>
<dbReference type="OrthoDB" id="742098at2"/>
<feature type="transmembrane region" description="Helical" evidence="1">
    <location>
        <begin position="177"/>
        <end position="209"/>
    </location>
</feature>
<comment type="caution">
    <text evidence="2">The sequence shown here is derived from an EMBL/GenBank/DDBJ whole genome shotgun (WGS) entry which is preliminary data.</text>
</comment>
<evidence type="ECO:0000256" key="1">
    <source>
        <dbReference type="SAM" id="Phobius"/>
    </source>
</evidence>
<proteinExistence type="predicted"/>
<feature type="transmembrane region" description="Helical" evidence="1">
    <location>
        <begin position="32"/>
        <end position="52"/>
    </location>
</feature>
<protein>
    <recommendedName>
        <fullName evidence="4">O-antigen ligase domain-containing protein</fullName>
    </recommendedName>
</protein>
<organism evidence="2 3">
    <name type="scientific">Siphonobacter curvatus</name>
    <dbReference type="NCBI Taxonomy" id="2094562"/>
    <lineage>
        <taxon>Bacteria</taxon>
        <taxon>Pseudomonadati</taxon>
        <taxon>Bacteroidota</taxon>
        <taxon>Cytophagia</taxon>
        <taxon>Cytophagales</taxon>
        <taxon>Cytophagaceae</taxon>
        <taxon>Siphonobacter</taxon>
    </lineage>
</organism>
<feature type="transmembrane region" description="Helical" evidence="1">
    <location>
        <begin position="83"/>
        <end position="104"/>
    </location>
</feature>
<feature type="transmembrane region" description="Helical" evidence="1">
    <location>
        <begin position="116"/>
        <end position="138"/>
    </location>
</feature>
<keyword evidence="3" id="KW-1185">Reference proteome</keyword>
<feature type="transmembrane region" description="Helical" evidence="1">
    <location>
        <begin position="150"/>
        <end position="165"/>
    </location>
</feature>
<evidence type="ECO:0000313" key="2">
    <source>
        <dbReference type="EMBL" id="PQA54428.1"/>
    </source>
</evidence>
<feature type="transmembrane region" description="Helical" evidence="1">
    <location>
        <begin position="351"/>
        <end position="384"/>
    </location>
</feature>
<evidence type="ECO:0000313" key="3">
    <source>
        <dbReference type="Proteomes" id="UP000239590"/>
    </source>
</evidence>
<keyword evidence="1" id="KW-0472">Membrane</keyword>
<dbReference type="RefSeq" id="WP_104715552.1">
    <property type="nucleotide sequence ID" value="NZ_PTRA01000006.1"/>
</dbReference>
<keyword evidence="1" id="KW-0812">Transmembrane</keyword>
<evidence type="ECO:0008006" key="4">
    <source>
        <dbReference type="Google" id="ProtNLM"/>
    </source>
</evidence>
<dbReference type="AlphaFoldDB" id="A0A2S7IGA4"/>
<feature type="transmembrane region" description="Helical" evidence="1">
    <location>
        <begin position="59"/>
        <end position="77"/>
    </location>
</feature>
<feature type="transmembrane region" description="Helical" evidence="1">
    <location>
        <begin position="316"/>
        <end position="339"/>
    </location>
</feature>
<name>A0A2S7IGA4_9BACT</name>
<reference evidence="3" key="1">
    <citation type="submission" date="2018-02" db="EMBL/GenBank/DDBJ databases">
        <title>Genome sequencing of Solimonas sp. HR-BB.</title>
        <authorList>
            <person name="Lee Y."/>
            <person name="Jeon C.O."/>
        </authorList>
    </citation>
    <scope>NUCLEOTIDE SEQUENCE [LARGE SCALE GENOMIC DNA]</scope>
    <source>
        <strain evidence="3">HR-U</strain>
    </source>
</reference>
<keyword evidence="1" id="KW-1133">Transmembrane helix</keyword>